<feature type="compositionally biased region" description="Polar residues" evidence="1">
    <location>
        <begin position="105"/>
        <end position="124"/>
    </location>
</feature>
<feature type="chain" id="PRO_5045234008" evidence="2">
    <location>
        <begin position="22"/>
        <end position="448"/>
    </location>
</feature>
<feature type="region of interest" description="Disordered" evidence="1">
    <location>
        <begin position="93"/>
        <end position="131"/>
    </location>
</feature>
<keyword evidence="2" id="KW-0732">Signal</keyword>
<organism evidence="3 4">
    <name type="scientific">Orchesella dallaii</name>
    <dbReference type="NCBI Taxonomy" id="48710"/>
    <lineage>
        <taxon>Eukaryota</taxon>
        <taxon>Metazoa</taxon>
        <taxon>Ecdysozoa</taxon>
        <taxon>Arthropoda</taxon>
        <taxon>Hexapoda</taxon>
        <taxon>Collembola</taxon>
        <taxon>Entomobryomorpha</taxon>
        <taxon>Entomobryoidea</taxon>
        <taxon>Orchesellidae</taxon>
        <taxon>Orchesellinae</taxon>
        <taxon>Orchesella</taxon>
    </lineage>
</organism>
<keyword evidence="4" id="KW-1185">Reference proteome</keyword>
<comment type="caution">
    <text evidence="3">The sequence shown here is derived from an EMBL/GenBank/DDBJ whole genome shotgun (WGS) entry which is preliminary data.</text>
</comment>
<name>A0ABP1Q9B6_9HEXA</name>
<dbReference type="Proteomes" id="UP001642540">
    <property type="component" value="Unassembled WGS sequence"/>
</dbReference>
<feature type="compositionally biased region" description="Basic residues" evidence="1">
    <location>
        <begin position="339"/>
        <end position="380"/>
    </location>
</feature>
<proteinExistence type="predicted"/>
<evidence type="ECO:0000313" key="4">
    <source>
        <dbReference type="Proteomes" id="UP001642540"/>
    </source>
</evidence>
<evidence type="ECO:0000313" key="3">
    <source>
        <dbReference type="EMBL" id="CAL8093700.1"/>
    </source>
</evidence>
<feature type="region of interest" description="Disordered" evidence="1">
    <location>
        <begin position="335"/>
        <end position="448"/>
    </location>
</feature>
<feature type="compositionally biased region" description="Acidic residues" evidence="1">
    <location>
        <begin position="390"/>
        <end position="402"/>
    </location>
</feature>
<reference evidence="3 4" key="1">
    <citation type="submission" date="2024-08" db="EMBL/GenBank/DDBJ databases">
        <authorList>
            <person name="Cucini C."/>
            <person name="Frati F."/>
        </authorList>
    </citation>
    <scope>NUCLEOTIDE SEQUENCE [LARGE SCALE GENOMIC DNA]</scope>
</reference>
<evidence type="ECO:0000256" key="2">
    <source>
        <dbReference type="SAM" id="SignalP"/>
    </source>
</evidence>
<evidence type="ECO:0000256" key="1">
    <source>
        <dbReference type="SAM" id="MobiDB-lite"/>
    </source>
</evidence>
<protein>
    <submittedName>
        <fullName evidence="3">Uncharacterized protein</fullName>
    </submittedName>
</protein>
<feature type="region of interest" description="Disordered" evidence="1">
    <location>
        <begin position="246"/>
        <end position="287"/>
    </location>
</feature>
<gene>
    <name evidence="3" type="ORF">ODALV1_LOCUS8570</name>
</gene>
<feature type="signal peptide" evidence="2">
    <location>
        <begin position="1"/>
        <end position="21"/>
    </location>
</feature>
<accession>A0ABP1Q9B6</accession>
<dbReference type="EMBL" id="CAXLJM020000026">
    <property type="protein sequence ID" value="CAL8093700.1"/>
    <property type="molecule type" value="Genomic_DNA"/>
</dbReference>
<sequence length="448" mass="50748">MNIFRIFFVSTVLIPVLVVVATSDDSGVIIRRPTRSIVISEDGTRSARRHQPVNISDRNCPALGCTGNLTSDTFNGKGSVAATILPASTTETFGNEREPQIKCSKATSSSTGRSCKRIGSSTKTPHPAPVYKRKSSVVPVVPGLSLDEEDRFDTAKPYHPGPLKLEIKAIKNSTRTDAIADVNNLVANEGNGRALFTTAILLSWVVAWTWKAFWSFIVVHGVDFLWTTIKNKLGYGNDSFETTITLGNEHGHGHHGGQGQGHGQGWASSYGHQGHGPHGWSSKGVHRPFNRWHHPASHLFQQPTYQYLPHGKEYQLLGFDQKEALKYRQKYDKKFEKYKTKHNRHKYKAKKKYDKAKRRAQRRKNKADRREKRRNNRHKFWSNFGRPKDEDESEEESWDEPAADIGEGSHSHSSPIRRRRPLYRIKPIDDYDPLPSANKNQHFLRISG</sequence>